<dbReference type="InterPro" id="IPR001173">
    <property type="entry name" value="Glyco_trans_2-like"/>
</dbReference>
<keyword evidence="2" id="KW-0808">Transferase</keyword>
<dbReference type="InterPro" id="IPR029044">
    <property type="entry name" value="Nucleotide-diphossugar_trans"/>
</dbReference>
<evidence type="ECO:0000259" key="3">
    <source>
        <dbReference type="Pfam" id="PF00535"/>
    </source>
</evidence>
<organism evidence="4 5">
    <name type="scientific">Pseudarthrobacter phenanthrenivorans (strain DSM 18606 / JCM 16027 / LMG 23796 / Sphe3)</name>
    <name type="common">Arthrobacter phenanthrenivorans</name>
    <dbReference type="NCBI Taxonomy" id="930171"/>
    <lineage>
        <taxon>Bacteria</taxon>
        <taxon>Bacillati</taxon>
        <taxon>Actinomycetota</taxon>
        <taxon>Actinomycetes</taxon>
        <taxon>Micrococcales</taxon>
        <taxon>Micrococcaceae</taxon>
        <taxon>Pseudarthrobacter</taxon>
    </lineage>
</organism>
<protein>
    <submittedName>
        <fullName evidence="4">Exopolysaccharide biosynthesis protein, WecB/TagA/CpsF family</fullName>
    </submittedName>
</protein>
<dbReference type="eggNOG" id="COG1215">
    <property type="taxonomic scope" value="Bacteria"/>
</dbReference>
<dbReference type="eggNOG" id="COG1216">
    <property type="taxonomic scope" value="Bacteria"/>
</dbReference>
<dbReference type="AlphaFoldDB" id="F0MA52"/>
<dbReference type="PANTHER" id="PTHR34136">
    <property type="match status" value="1"/>
</dbReference>
<dbReference type="HOGENOM" id="CLU_325891_0_0_11"/>
<reference evidence="4 5" key="1">
    <citation type="journal article" date="2011" name="Stand. Genomic Sci.">
        <title>Complete genome sequence of Arthrobacter phenanthrenivorans type strain (Sphe3).</title>
        <authorList>
            <person name="Kallimanis A."/>
            <person name="Labutti K.M."/>
            <person name="Lapidus A."/>
            <person name="Clum A."/>
            <person name="Lykidis A."/>
            <person name="Mavromatis K."/>
            <person name="Pagani I."/>
            <person name="Liolios K."/>
            <person name="Ivanova N."/>
            <person name="Goodwin L."/>
            <person name="Pitluck S."/>
            <person name="Chen A."/>
            <person name="Palaniappan K."/>
            <person name="Markowitz V."/>
            <person name="Bristow J."/>
            <person name="Velentzas A.D."/>
            <person name="Perisynakis A."/>
            <person name="Ouzounis C.C."/>
            <person name="Kyrpides N.C."/>
            <person name="Koukkou A.I."/>
            <person name="Drainas C."/>
        </authorList>
    </citation>
    <scope>NUCLEOTIDE SEQUENCE [LARGE SCALE GENOMIC DNA]</scope>
    <source>
        <strain evidence="5">DSM 18606 / JCM 16027 / LMG 23796 / Sphe3</strain>
    </source>
</reference>
<dbReference type="eggNOG" id="COG1922">
    <property type="taxonomic scope" value="Bacteria"/>
</dbReference>
<feature type="domain" description="Glycosyltransferase 2-like" evidence="3">
    <location>
        <begin position="644"/>
        <end position="770"/>
    </location>
</feature>
<dbReference type="STRING" id="930171.Asphe3_39510"/>
<dbReference type="SUPFAM" id="SSF53448">
    <property type="entry name" value="Nucleotide-diphospho-sugar transferases"/>
    <property type="match status" value="2"/>
</dbReference>
<accession>F0MA52</accession>
<gene>
    <name evidence="4" type="ordered locus">Asphe3_39510</name>
</gene>
<dbReference type="Pfam" id="PF00535">
    <property type="entry name" value="Glycos_transf_2"/>
    <property type="match status" value="2"/>
</dbReference>
<dbReference type="Gene3D" id="3.90.550.10">
    <property type="entry name" value="Spore Coat Polysaccharide Biosynthesis Protein SpsA, Chain A"/>
    <property type="match status" value="2"/>
</dbReference>
<dbReference type="NCBIfam" id="TIGR00696">
    <property type="entry name" value="wecG_tagA_cpsF"/>
    <property type="match status" value="1"/>
</dbReference>
<evidence type="ECO:0000256" key="2">
    <source>
        <dbReference type="ARBA" id="ARBA00022679"/>
    </source>
</evidence>
<dbReference type="OrthoDB" id="9771846at2"/>
<evidence type="ECO:0000313" key="4">
    <source>
        <dbReference type="EMBL" id="ADX75039.1"/>
    </source>
</evidence>
<feature type="domain" description="Glycosyltransferase 2-like" evidence="3">
    <location>
        <begin position="336"/>
        <end position="460"/>
    </location>
</feature>
<evidence type="ECO:0000256" key="1">
    <source>
        <dbReference type="ARBA" id="ARBA00022676"/>
    </source>
</evidence>
<dbReference type="Pfam" id="PF03808">
    <property type="entry name" value="Glyco_tran_WecG"/>
    <property type="match status" value="1"/>
</dbReference>
<dbReference type="GO" id="GO:0016758">
    <property type="term" value="F:hexosyltransferase activity"/>
    <property type="evidence" value="ECO:0007669"/>
    <property type="project" value="TreeGrafter"/>
</dbReference>
<dbReference type="Proteomes" id="UP000008639">
    <property type="component" value="Chromosome"/>
</dbReference>
<proteinExistence type="predicted"/>
<dbReference type="RefSeq" id="WP_013602918.1">
    <property type="nucleotide sequence ID" value="NC_015145.1"/>
</dbReference>
<dbReference type="PANTHER" id="PTHR34136:SF1">
    <property type="entry name" value="UDP-N-ACETYL-D-MANNOSAMINURONIC ACID TRANSFERASE"/>
    <property type="match status" value="1"/>
</dbReference>
<name>F0MA52_PSEPM</name>
<dbReference type="EMBL" id="CP002379">
    <property type="protein sequence ID" value="ADX75039.1"/>
    <property type="molecule type" value="Genomic_DNA"/>
</dbReference>
<dbReference type="KEGG" id="apn:Asphe3_39510"/>
<dbReference type="InterPro" id="IPR004629">
    <property type="entry name" value="WecG_TagA_CpsF"/>
</dbReference>
<keyword evidence="1" id="KW-0328">Glycosyltransferase</keyword>
<dbReference type="CDD" id="cd06533">
    <property type="entry name" value="Glyco_transf_WecG_TagA"/>
    <property type="match status" value="1"/>
</dbReference>
<evidence type="ECO:0000313" key="5">
    <source>
        <dbReference type="Proteomes" id="UP000008639"/>
    </source>
</evidence>
<sequence precursor="true">MTELASLRSLVQAAALLRPERPHQVATREAGPATQGKFGEEVTLGGVPVKLLEREQALKIIIDRARDGGSRPLAVASANLDHVKHFGQGGRWADTLDHQASVEWLTLLDGSPLVSQAEMITERKWPRLSGSDLILPLLDVAETAGLRVGIVGGTGACHDLIREKFTEDHPGLTVSGLWAPERSSLADAAASHALAAEISKAGTDVLVVCLGKPRQELWISEFGQLTGAKVLLAFGAVVDFLAGRVRRAPARVSDAGLEWAWRLALEPRRLARRYLVDGPEAYLKLRRCSRAGHQESLTGGARSGKFMQAWAEQVSVAIPGRVRGFSGTDEHTDVAVLVVTYNSEKDIAALLESLRPETADQSIKVIVADNSPSPSTLSALKDQTDVFAFPTGGNLGYAAAINAAVEKAGATDAYLILNPDMRVVRGSVRALRDRMALSGAGVVVPLLFDDDGTVYPSLRREPSVSRAIGDALLGSKLPGRPAWLSEMDSDPESYLHAHKIDWATGAALLIRHEVAGLVGNWEEEYFLYSEETDYLRRVREAGATVWFEPLARMEHSRGGSGSSFALDALMTVNRIRYVRKFHSAGYACGFQAAVMLAALLRSPLPGGKEILSVATRERLWEQLPHATRYPATATSRGGFPTGAVIIPAHNEEAVLRRTLKALAIPLASGAVEVIVACNACTDGTEAIAKSFAGVQVVRITEASKVAALNAGDRAATLWPRVYLDADIELPAEALSATFEQLAGDGTIQCARPQFTYNTDGASWPVRAYYRARNRLPKASESMWGAGVYGLNRRGHERFGEFPPVIADDCYIDRLFDSSEKTVLPCPPVIIRTPRSTRALIAVLRRVYRGNSELRAMPGAATGRTVRQLLGSAKTPGSVFDAAVYAAFALLGRQARPGGTAWERDDSSRPDLH</sequence>